<reference evidence="6 7" key="1">
    <citation type="journal article" date="2019" name="Int. J. Syst. Evol. Microbiol.">
        <title>Capsulimonas corticalis gen. nov., sp. nov., an aerobic capsulated bacterium, of a novel bacterial order, Capsulimonadales ord. nov., of the class Armatimonadia of the phylum Armatimonadetes.</title>
        <authorList>
            <person name="Li J."/>
            <person name="Kudo C."/>
            <person name="Tonouchi A."/>
        </authorList>
    </citation>
    <scope>NUCLEOTIDE SEQUENCE [LARGE SCALE GENOMIC DNA]</scope>
    <source>
        <strain evidence="6 7">AX-7</strain>
    </source>
</reference>
<dbReference type="KEGG" id="ccot:CCAX7_006500"/>
<dbReference type="Pfam" id="PF02683">
    <property type="entry name" value="DsbD_TM"/>
    <property type="match status" value="1"/>
</dbReference>
<dbReference type="InterPro" id="IPR003834">
    <property type="entry name" value="Cyt_c_assmbl_TM_dom"/>
</dbReference>
<dbReference type="InterPro" id="IPR036249">
    <property type="entry name" value="Thioredoxin-like_sf"/>
</dbReference>
<dbReference type="RefSeq" id="WP_119323363.1">
    <property type="nucleotide sequence ID" value="NZ_AP025739.1"/>
</dbReference>
<dbReference type="Gene3D" id="3.40.30.10">
    <property type="entry name" value="Glutaredoxin"/>
    <property type="match status" value="2"/>
</dbReference>
<dbReference type="SUPFAM" id="SSF52833">
    <property type="entry name" value="Thioredoxin-like"/>
    <property type="match status" value="2"/>
</dbReference>
<organism evidence="6 7">
    <name type="scientific">Capsulimonas corticalis</name>
    <dbReference type="NCBI Taxonomy" id="2219043"/>
    <lineage>
        <taxon>Bacteria</taxon>
        <taxon>Bacillati</taxon>
        <taxon>Armatimonadota</taxon>
        <taxon>Armatimonadia</taxon>
        <taxon>Capsulimonadales</taxon>
        <taxon>Capsulimonadaceae</taxon>
        <taxon>Capsulimonas</taxon>
    </lineage>
</organism>
<dbReference type="InterPro" id="IPR036929">
    <property type="entry name" value="DsbDN_sf"/>
</dbReference>
<dbReference type="Gene3D" id="2.60.40.1250">
    <property type="entry name" value="Thiol:disulfide interchange protein DsbD, N-terminal domain"/>
    <property type="match status" value="1"/>
</dbReference>
<dbReference type="PANTHER" id="PTHR32234">
    <property type="entry name" value="THIOL:DISULFIDE INTERCHANGE PROTEIN DSBD"/>
    <property type="match status" value="1"/>
</dbReference>
<gene>
    <name evidence="6" type="ORF">CCAX7_006500</name>
</gene>
<proteinExistence type="predicted"/>
<evidence type="ECO:0000256" key="4">
    <source>
        <dbReference type="ARBA" id="ARBA00022989"/>
    </source>
</evidence>
<sequence length="764" mass="80086">MRRTIPASILALLSLAGVTLAPGARAATPTPIHFTATVSPAPVHAGEVATVTVKAAVDPGWHVYSVVPAADGPAVTDILSLTGTASAGPTTEDAVIRKFDANFGREVGFHENTATFQRQFRVGAAPIAAPSVTLHYQTCNDKVCLPPTDVTLPVALTVAAGPVRPEYAQAKVIAAPPAAPAAMARAKTANTGLGLFLLAALGAGLLALITPCVFPLIPITLTNFVKQADGDKGRLVRLSAGYALGIVALYVALGAIVTATVGATGINKIAANPWVNLGIFVVFVVFALSFFETIQLTLPANLGALQTTARKHGGITGLALLGITFVLASFTCTAPFLGTLLVAAAGGERFRPLLGMLVFALAFVSPFLVFAAFPQWIGKIPKSGVWLARVKATLGFVELAAALKFLSNADQVWQWKLLTEPVLLAAWSLIFVSAALYLWGTLRFGIVAETEPHGAKVPVARGAFALLFLVLAGYCFRGLAGRPVALFSAFLPPSGYGLASGGASEDGLTWLTDYNVALAQAKAEGKPLFIDFTGVTCTNCRWNEKNVFPREDVRRELGNYVRVQLYTDRPGDAANQKLQLTKFGDVALPLYGVVDPQTGNVVDKTAGTITDAGAFTTFLSHSRTASSSTAAAAPATVAANAPAWAPYTPEAASAAAQAGKPTIVDFTAAWCVNCKEIEHDVFEHPEVAPVLGRSFTTLRADLTKWNDPANVALQKQYGFGSLPTIVFLDSSGKEIKNLRITGRLSVAEFQKRMQAAAPAAVARG</sequence>
<evidence type="ECO:0000313" key="6">
    <source>
        <dbReference type="EMBL" id="BDI28599.1"/>
    </source>
</evidence>
<dbReference type="EMBL" id="AP025739">
    <property type="protein sequence ID" value="BDI28599.1"/>
    <property type="molecule type" value="Genomic_DNA"/>
</dbReference>
<keyword evidence="3" id="KW-0812">Transmembrane</keyword>
<evidence type="ECO:0000256" key="3">
    <source>
        <dbReference type="ARBA" id="ARBA00022692"/>
    </source>
</evidence>
<dbReference type="Proteomes" id="UP000287394">
    <property type="component" value="Chromosome"/>
</dbReference>
<dbReference type="PROSITE" id="PS51352">
    <property type="entry name" value="THIOREDOXIN_2"/>
    <property type="match status" value="1"/>
</dbReference>
<accession>A0A402D1I4</accession>
<dbReference type="GO" id="GO:0005886">
    <property type="term" value="C:plasma membrane"/>
    <property type="evidence" value="ECO:0007669"/>
    <property type="project" value="UniProtKB-SubCell"/>
</dbReference>
<keyword evidence="5" id="KW-0472">Membrane</keyword>
<dbReference type="Pfam" id="PF13899">
    <property type="entry name" value="Thioredoxin_7"/>
    <property type="match status" value="2"/>
</dbReference>
<dbReference type="PANTHER" id="PTHR32234:SF0">
    <property type="entry name" value="THIOL:DISULFIDE INTERCHANGE PROTEIN DSBD"/>
    <property type="match status" value="1"/>
</dbReference>
<evidence type="ECO:0000313" key="7">
    <source>
        <dbReference type="Proteomes" id="UP000287394"/>
    </source>
</evidence>
<comment type="subcellular location">
    <subcellularLocation>
        <location evidence="1">Cell membrane</location>
        <topology evidence="1">Multi-pass membrane protein</topology>
    </subcellularLocation>
</comment>
<dbReference type="GO" id="GO:0015035">
    <property type="term" value="F:protein-disulfide reductase activity"/>
    <property type="evidence" value="ECO:0007669"/>
    <property type="project" value="TreeGrafter"/>
</dbReference>
<dbReference type="GO" id="GO:0017004">
    <property type="term" value="P:cytochrome complex assembly"/>
    <property type="evidence" value="ECO:0007669"/>
    <property type="project" value="InterPro"/>
</dbReference>
<protein>
    <submittedName>
        <fullName evidence="6">Thiol:disulfide interchange protein</fullName>
    </submittedName>
</protein>
<dbReference type="InterPro" id="IPR013766">
    <property type="entry name" value="Thioredoxin_domain"/>
</dbReference>
<evidence type="ECO:0000256" key="2">
    <source>
        <dbReference type="ARBA" id="ARBA00022475"/>
    </source>
</evidence>
<dbReference type="Pfam" id="PF11412">
    <property type="entry name" value="DsbD_N"/>
    <property type="match status" value="1"/>
</dbReference>
<dbReference type="InterPro" id="IPR028250">
    <property type="entry name" value="DsbDN"/>
</dbReference>
<name>A0A402D1I4_9BACT</name>
<dbReference type="OrthoDB" id="9811036at2"/>
<keyword evidence="4" id="KW-1133">Transmembrane helix</keyword>
<dbReference type="AlphaFoldDB" id="A0A402D1I4"/>
<keyword evidence="2" id="KW-1003">Cell membrane</keyword>
<evidence type="ECO:0000256" key="5">
    <source>
        <dbReference type="ARBA" id="ARBA00023136"/>
    </source>
</evidence>
<dbReference type="GO" id="GO:0045454">
    <property type="term" value="P:cell redox homeostasis"/>
    <property type="evidence" value="ECO:0007669"/>
    <property type="project" value="TreeGrafter"/>
</dbReference>
<evidence type="ECO:0000256" key="1">
    <source>
        <dbReference type="ARBA" id="ARBA00004651"/>
    </source>
</evidence>
<keyword evidence="7" id="KW-1185">Reference proteome</keyword>